<dbReference type="AlphaFoldDB" id="A0A840C216"/>
<name>A0A840C216_9HYPH</name>
<keyword evidence="2" id="KW-0255">Endonuclease</keyword>
<dbReference type="Pfam" id="PF03372">
    <property type="entry name" value="Exo_endo_phos"/>
    <property type="match status" value="1"/>
</dbReference>
<dbReference type="GO" id="GO:0006506">
    <property type="term" value="P:GPI anchor biosynthetic process"/>
    <property type="evidence" value="ECO:0007669"/>
    <property type="project" value="TreeGrafter"/>
</dbReference>
<comment type="caution">
    <text evidence="2">The sequence shown here is derived from an EMBL/GenBank/DDBJ whole genome shotgun (WGS) entry which is preliminary data.</text>
</comment>
<dbReference type="RefSeq" id="WP_183316144.1">
    <property type="nucleotide sequence ID" value="NZ_JACIEN010000001.1"/>
</dbReference>
<keyword evidence="2" id="KW-0269">Exonuclease</keyword>
<reference evidence="2 3" key="1">
    <citation type="submission" date="2020-08" db="EMBL/GenBank/DDBJ databases">
        <title>Genomic Encyclopedia of Type Strains, Phase IV (KMG-IV): sequencing the most valuable type-strain genomes for metagenomic binning, comparative biology and taxonomic classification.</title>
        <authorList>
            <person name="Goeker M."/>
        </authorList>
    </citation>
    <scope>NUCLEOTIDE SEQUENCE [LARGE SCALE GENOMIC DNA]</scope>
    <source>
        <strain evidence="2 3">DSM 103737</strain>
    </source>
</reference>
<keyword evidence="2" id="KW-0540">Nuclease</keyword>
<evidence type="ECO:0000313" key="2">
    <source>
        <dbReference type="EMBL" id="MBB4016487.1"/>
    </source>
</evidence>
<feature type="domain" description="Endonuclease/exonuclease/phosphatase" evidence="1">
    <location>
        <begin position="5"/>
        <end position="229"/>
    </location>
</feature>
<dbReference type="Gene3D" id="3.60.10.10">
    <property type="entry name" value="Endonuclease/exonuclease/phosphatase"/>
    <property type="match status" value="1"/>
</dbReference>
<accession>A0A840C216</accession>
<dbReference type="GO" id="GO:0004519">
    <property type="term" value="F:endonuclease activity"/>
    <property type="evidence" value="ECO:0007669"/>
    <property type="project" value="UniProtKB-KW"/>
</dbReference>
<dbReference type="Proteomes" id="UP000577362">
    <property type="component" value="Unassembled WGS sequence"/>
</dbReference>
<evidence type="ECO:0000313" key="3">
    <source>
        <dbReference type="Proteomes" id="UP000577362"/>
    </source>
</evidence>
<dbReference type="GO" id="GO:0004527">
    <property type="term" value="F:exonuclease activity"/>
    <property type="evidence" value="ECO:0007669"/>
    <property type="project" value="UniProtKB-KW"/>
</dbReference>
<protein>
    <submittedName>
        <fullName evidence="2">Endonuclease/exonuclease/phosphatase family metal-dependent hydrolase</fullName>
    </submittedName>
</protein>
<sequence length="254" mass="28114">MFRILTYNVHYCRGTDGRVSPTRIAEVIASCRPDIVALQELDVGRARSGRIDQAREIARELGMHMLFHPSIEVMEERYGNAVLSVRPAKLVKAGPLPGRPGAEPRGALWTTVQLGGATLQVVTTHLGLRRPERLLQVETLLGPDWLGHPACREPFMLLGDFNAVPRSRAYRSLAMRLDDASVAVAGRRRIATFPSWLPVARIDHVFACGIEVLRVETLRGRLARVASDHLPLLVEFQIAAARERPARANALQTA</sequence>
<dbReference type="InterPro" id="IPR005135">
    <property type="entry name" value="Endo/exonuclease/phosphatase"/>
</dbReference>
<dbReference type="InterPro" id="IPR051916">
    <property type="entry name" value="GPI-anchor_lipid_remodeler"/>
</dbReference>
<gene>
    <name evidence="2" type="ORF">GGR16_001493</name>
</gene>
<evidence type="ECO:0000259" key="1">
    <source>
        <dbReference type="Pfam" id="PF03372"/>
    </source>
</evidence>
<dbReference type="PANTHER" id="PTHR14859:SF15">
    <property type="entry name" value="ENDONUCLEASE_EXONUCLEASE_PHOSPHATASE DOMAIN-CONTAINING PROTEIN"/>
    <property type="match status" value="1"/>
</dbReference>
<dbReference type="PANTHER" id="PTHR14859">
    <property type="entry name" value="CALCOFLUOR WHITE HYPERSENSITIVE PROTEIN PRECURSOR"/>
    <property type="match status" value="1"/>
</dbReference>
<proteinExistence type="predicted"/>
<keyword evidence="2" id="KW-0378">Hydrolase</keyword>
<dbReference type="GO" id="GO:0016020">
    <property type="term" value="C:membrane"/>
    <property type="evidence" value="ECO:0007669"/>
    <property type="project" value="GOC"/>
</dbReference>
<organism evidence="2 3">
    <name type="scientific">Chelatococcus caeni</name>
    <dbReference type="NCBI Taxonomy" id="1348468"/>
    <lineage>
        <taxon>Bacteria</taxon>
        <taxon>Pseudomonadati</taxon>
        <taxon>Pseudomonadota</taxon>
        <taxon>Alphaproteobacteria</taxon>
        <taxon>Hyphomicrobiales</taxon>
        <taxon>Chelatococcaceae</taxon>
        <taxon>Chelatococcus</taxon>
    </lineage>
</organism>
<dbReference type="InterPro" id="IPR036691">
    <property type="entry name" value="Endo/exonu/phosph_ase_sf"/>
</dbReference>
<dbReference type="SUPFAM" id="SSF56219">
    <property type="entry name" value="DNase I-like"/>
    <property type="match status" value="1"/>
</dbReference>
<dbReference type="EMBL" id="JACIEN010000001">
    <property type="protein sequence ID" value="MBB4016487.1"/>
    <property type="molecule type" value="Genomic_DNA"/>
</dbReference>
<keyword evidence="3" id="KW-1185">Reference proteome</keyword>